<dbReference type="EMBL" id="ML976045">
    <property type="protein sequence ID" value="KAF1941590.1"/>
    <property type="molecule type" value="Genomic_DNA"/>
</dbReference>
<gene>
    <name evidence="1" type="ORF">EJ02DRAFT_194103</name>
</gene>
<name>A0A6A5SPD1_9PLEO</name>
<evidence type="ECO:0000313" key="2">
    <source>
        <dbReference type="Proteomes" id="UP000800038"/>
    </source>
</evidence>
<proteinExistence type="predicted"/>
<organism evidence="1 2">
    <name type="scientific">Clathrospora elynae</name>
    <dbReference type="NCBI Taxonomy" id="706981"/>
    <lineage>
        <taxon>Eukaryota</taxon>
        <taxon>Fungi</taxon>
        <taxon>Dikarya</taxon>
        <taxon>Ascomycota</taxon>
        <taxon>Pezizomycotina</taxon>
        <taxon>Dothideomycetes</taxon>
        <taxon>Pleosporomycetidae</taxon>
        <taxon>Pleosporales</taxon>
        <taxon>Diademaceae</taxon>
        <taxon>Clathrospora</taxon>
    </lineage>
</organism>
<sequence length="94" mass="10234">MSSAYVLLDKRAQVDCRAIMSSAYVLLDKRAQVDCRAIMFVTHSPGGLACEEALNLSNKRPDFASIAASTVSTNWDILGKLQPGSLDPQEVYNV</sequence>
<keyword evidence="2" id="KW-1185">Reference proteome</keyword>
<protein>
    <submittedName>
        <fullName evidence="1">Uncharacterized protein</fullName>
    </submittedName>
</protein>
<dbReference type="Proteomes" id="UP000800038">
    <property type="component" value="Unassembled WGS sequence"/>
</dbReference>
<reference evidence="1" key="1">
    <citation type="journal article" date="2020" name="Stud. Mycol.">
        <title>101 Dothideomycetes genomes: a test case for predicting lifestyles and emergence of pathogens.</title>
        <authorList>
            <person name="Haridas S."/>
            <person name="Albert R."/>
            <person name="Binder M."/>
            <person name="Bloem J."/>
            <person name="Labutti K."/>
            <person name="Salamov A."/>
            <person name="Andreopoulos B."/>
            <person name="Baker S."/>
            <person name="Barry K."/>
            <person name="Bills G."/>
            <person name="Bluhm B."/>
            <person name="Cannon C."/>
            <person name="Castanera R."/>
            <person name="Culley D."/>
            <person name="Daum C."/>
            <person name="Ezra D."/>
            <person name="Gonzalez J."/>
            <person name="Henrissat B."/>
            <person name="Kuo A."/>
            <person name="Liang C."/>
            <person name="Lipzen A."/>
            <person name="Lutzoni F."/>
            <person name="Magnuson J."/>
            <person name="Mondo S."/>
            <person name="Nolan M."/>
            <person name="Ohm R."/>
            <person name="Pangilinan J."/>
            <person name="Park H.-J."/>
            <person name="Ramirez L."/>
            <person name="Alfaro M."/>
            <person name="Sun H."/>
            <person name="Tritt A."/>
            <person name="Yoshinaga Y."/>
            <person name="Zwiers L.-H."/>
            <person name="Turgeon B."/>
            <person name="Goodwin S."/>
            <person name="Spatafora J."/>
            <person name="Crous P."/>
            <person name="Grigoriev I."/>
        </authorList>
    </citation>
    <scope>NUCLEOTIDE SEQUENCE</scope>
    <source>
        <strain evidence="1">CBS 161.51</strain>
    </source>
</reference>
<dbReference type="AlphaFoldDB" id="A0A6A5SPD1"/>
<evidence type="ECO:0000313" key="1">
    <source>
        <dbReference type="EMBL" id="KAF1941590.1"/>
    </source>
</evidence>
<accession>A0A6A5SPD1</accession>